<accession>A0ABQ6LYR3</accession>
<keyword evidence="3" id="KW-1185">Reference proteome</keyword>
<name>A0ABQ6LYR3_9GAMM</name>
<proteinExistence type="predicted"/>
<evidence type="ECO:0000313" key="3">
    <source>
        <dbReference type="Proteomes" id="UP001224392"/>
    </source>
</evidence>
<dbReference type="EMBL" id="BSYJ01000003">
    <property type="protein sequence ID" value="GMG87234.1"/>
    <property type="molecule type" value="Genomic_DNA"/>
</dbReference>
<keyword evidence="1" id="KW-0812">Transmembrane</keyword>
<reference evidence="2 3" key="1">
    <citation type="submission" date="2023-04" db="EMBL/GenBank/DDBJ databases">
        <title>Marinobulbifer ophiurae gen. nov., sp. Nov., isolate from tissue of brittle star Ophioplocus japonicus.</title>
        <authorList>
            <person name="Kawano K."/>
            <person name="Sawayama S."/>
            <person name="Nakagawa S."/>
        </authorList>
    </citation>
    <scope>NUCLEOTIDE SEQUENCE [LARGE SCALE GENOMIC DNA]</scope>
    <source>
        <strain evidence="2 3">NKW57</strain>
    </source>
</reference>
<protein>
    <submittedName>
        <fullName evidence="2">Uncharacterized protein</fullName>
    </submittedName>
</protein>
<dbReference type="Proteomes" id="UP001224392">
    <property type="component" value="Unassembled WGS sequence"/>
</dbReference>
<evidence type="ECO:0000313" key="2">
    <source>
        <dbReference type="EMBL" id="GMG87234.1"/>
    </source>
</evidence>
<feature type="transmembrane region" description="Helical" evidence="1">
    <location>
        <begin position="26"/>
        <end position="44"/>
    </location>
</feature>
<comment type="caution">
    <text evidence="2">The sequence shown here is derived from an EMBL/GenBank/DDBJ whole genome shotgun (WGS) entry which is preliminary data.</text>
</comment>
<sequence length="76" mass="8193">MVRLPAVVSSFTTGFAKATGASNNSAVSIPIILFMAAPFYLPLIRPILSQTAIPRYAPNDWGQSQSSDPIYLLCPH</sequence>
<keyword evidence="1" id="KW-0472">Membrane</keyword>
<organism evidence="2 3">
    <name type="scientific">Biformimicrobium ophioploci</name>
    <dbReference type="NCBI Taxonomy" id="3036711"/>
    <lineage>
        <taxon>Bacteria</taxon>
        <taxon>Pseudomonadati</taxon>
        <taxon>Pseudomonadota</taxon>
        <taxon>Gammaproteobacteria</taxon>
        <taxon>Cellvibrionales</taxon>
        <taxon>Microbulbiferaceae</taxon>
        <taxon>Biformimicrobium</taxon>
    </lineage>
</organism>
<keyword evidence="1" id="KW-1133">Transmembrane helix</keyword>
<gene>
    <name evidence="2" type="ORF">MNKW57_15550</name>
</gene>
<evidence type="ECO:0000256" key="1">
    <source>
        <dbReference type="SAM" id="Phobius"/>
    </source>
</evidence>